<feature type="transmembrane region" description="Helical" evidence="1">
    <location>
        <begin position="184"/>
        <end position="202"/>
    </location>
</feature>
<feature type="transmembrane region" description="Helical" evidence="1">
    <location>
        <begin position="294"/>
        <end position="314"/>
    </location>
</feature>
<dbReference type="EMBL" id="JAZHOF010000007">
    <property type="protein sequence ID" value="MEJ8573489.1"/>
    <property type="molecule type" value="Genomic_DNA"/>
</dbReference>
<dbReference type="InterPro" id="IPR050879">
    <property type="entry name" value="Acyltransferase_3"/>
</dbReference>
<reference evidence="3 4" key="1">
    <citation type="submission" date="2024-02" db="EMBL/GenBank/DDBJ databases">
        <title>Genome analysis and characterization of Microbaculum marinisediminis sp. nov., isolated from marine sediment.</title>
        <authorList>
            <person name="Du Z.-J."/>
            <person name="Ye Y.-Q."/>
            <person name="Zhang Z.-R."/>
            <person name="Yuan S.-M."/>
            <person name="Zhang X.-Y."/>
        </authorList>
    </citation>
    <scope>NUCLEOTIDE SEQUENCE [LARGE SCALE GENOMIC DNA]</scope>
    <source>
        <strain evidence="3 4">SDUM1044001</strain>
    </source>
</reference>
<keyword evidence="1" id="KW-0472">Membrane</keyword>
<dbReference type="PANTHER" id="PTHR23028:SF134">
    <property type="entry name" value="PUTATIVE (AFU_ORTHOLOGUE AFUA_4G08520)-RELATED"/>
    <property type="match status" value="1"/>
</dbReference>
<dbReference type="GO" id="GO:0016747">
    <property type="term" value="F:acyltransferase activity, transferring groups other than amino-acyl groups"/>
    <property type="evidence" value="ECO:0007669"/>
    <property type="project" value="InterPro"/>
</dbReference>
<dbReference type="EC" id="2.3.-.-" evidence="3"/>
<accession>A0AAW9RVS1</accession>
<gene>
    <name evidence="3" type="ORF">V3328_18515</name>
</gene>
<feature type="transmembrane region" description="Helical" evidence="1">
    <location>
        <begin position="71"/>
        <end position="91"/>
    </location>
</feature>
<dbReference type="RefSeq" id="WP_340331178.1">
    <property type="nucleotide sequence ID" value="NZ_JAZHOF010000007.1"/>
</dbReference>
<evidence type="ECO:0000256" key="1">
    <source>
        <dbReference type="SAM" id="Phobius"/>
    </source>
</evidence>
<feature type="transmembrane region" description="Helical" evidence="1">
    <location>
        <begin position="128"/>
        <end position="148"/>
    </location>
</feature>
<evidence type="ECO:0000259" key="2">
    <source>
        <dbReference type="Pfam" id="PF01757"/>
    </source>
</evidence>
<keyword evidence="3" id="KW-0012">Acyltransferase</keyword>
<feature type="transmembrane region" description="Helical" evidence="1">
    <location>
        <begin position="209"/>
        <end position="227"/>
    </location>
</feature>
<evidence type="ECO:0000313" key="3">
    <source>
        <dbReference type="EMBL" id="MEJ8573489.1"/>
    </source>
</evidence>
<feature type="transmembrane region" description="Helical" evidence="1">
    <location>
        <begin position="271"/>
        <end position="288"/>
    </location>
</feature>
<feature type="transmembrane region" description="Helical" evidence="1">
    <location>
        <begin position="233"/>
        <end position="251"/>
    </location>
</feature>
<dbReference type="PANTHER" id="PTHR23028">
    <property type="entry name" value="ACETYLTRANSFERASE"/>
    <property type="match status" value="1"/>
</dbReference>
<comment type="caution">
    <text evidence="3">The sequence shown here is derived from an EMBL/GenBank/DDBJ whole genome shotgun (WGS) entry which is preliminary data.</text>
</comment>
<feature type="transmembrane region" description="Helical" evidence="1">
    <location>
        <begin position="155"/>
        <end position="172"/>
    </location>
</feature>
<keyword evidence="1" id="KW-1133">Transmembrane helix</keyword>
<name>A0AAW9RVS1_9HYPH</name>
<keyword evidence="3" id="KW-0808">Transferase</keyword>
<dbReference type="AlphaFoldDB" id="A0AAW9RVS1"/>
<organism evidence="3 4">
    <name type="scientific">Microbaculum marinum</name>
    <dbReference type="NCBI Taxonomy" id="1764581"/>
    <lineage>
        <taxon>Bacteria</taxon>
        <taxon>Pseudomonadati</taxon>
        <taxon>Pseudomonadota</taxon>
        <taxon>Alphaproteobacteria</taxon>
        <taxon>Hyphomicrobiales</taxon>
        <taxon>Tepidamorphaceae</taxon>
        <taxon>Microbaculum</taxon>
    </lineage>
</organism>
<keyword evidence="4" id="KW-1185">Reference proteome</keyword>
<protein>
    <submittedName>
        <fullName evidence="3">Acyltransferase</fullName>
        <ecNumber evidence="3">2.3.-.-</ecNumber>
    </submittedName>
</protein>
<proteinExistence type="predicted"/>
<keyword evidence="1" id="KW-0812">Transmembrane</keyword>
<feature type="domain" description="Acyltransferase 3" evidence="2">
    <location>
        <begin position="3"/>
        <end position="313"/>
    </location>
</feature>
<dbReference type="InterPro" id="IPR002656">
    <property type="entry name" value="Acyl_transf_3_dom"/>
</dbReference>
<evidence type="ECO:0000313" key="4">
    <source>
        <dbReference type="Proteomes" id="UP001378188"/>
    </source>
</evidence>
<feature type="transmembrane region" description="Helical" evidence="1">
    <location>
        <begin position="30"/>
        <end position="51"/>
    </location>
</feature>
<dbReference type="Proteomes" id="UP001378188">
    <property type="component" value="Unassembled WGS sequence"/>
</dbReference>
<sequence length="333" mass="37068">MTLDAFRGAAALFVVMHHFPQFFGGWSPQLASSAVDLFFVLSGFVLASAYGDRVATGTAQKQLILLRLVRIYPLYLLGTAIGILSLVLSVVSRGYVSEFHLPFWKAIPFALVMLPSPSFGSLGNVFPLNIPAWSLFFEIVANFYWFLLGRYAARLQLWSVIIVSGIGLFVLRDQLSGGWSHDNFYVGFFRVAYSFAVGLVLFRYRNIVDLRFMPSGFVFLTIFILAMCSAPESARLGIVMVFYPVLVLLAARARVGAGCRAVFEYAGRISYPMYAVHLPMLAIVVAVMDRFAYGPTPLISAVVIFGLVLSCWVADRCYDQPIRRYLHAMLGLK</sequence>
<dbReference type="Pfam" id="PF01757">
    <property type="entry name" value="Acyl_transf_3"/>
    <property type="match status" value="1"/>
</dbReference>